<dbReference type="Pfam" id="PF02588">
    <property type="entry name" value="YitT_membrane"/>
    <property type="match status" value="1"/>
</dbReference>
<organism evidence="7 8">
    <name type="scientific">Paenibacillus catalpae</name>
    <dbReference type="NCBI Taxonomy" id="1045775"/>
    <lineage>
        <taxon>Bacteria</taxon>
        <taxon>Bacillati</taxon>
        <taxon>Bacillota</taxon>
        <taxon>Bacilli</taxon>
        <taxon>Bacillales</taxon>
        <taxon>Paenibacillaceae</taxon>
        <taxon>Paenibacillus</taxon>
    </lineage>
</organism>
<evidence type="ECO:0000313" key="7">
    <source>
        <dbReference type="EMBL" id="SFD60963.1"/>
    </source>
</evidence>
<feature type="transmembrane region" description="Helical" evidence="6">
    <location>
        <begin position="12"/>
        <end position="32"/>
    </location>
</feature>
<dbReference type="AlphaFoldDB" id="A0A1I1TWX1"/>
<keyword evidence="4 6" id="KW-1133">Transmembrane helix</keyword>
<sequence>MGLLSWRRWAAIILGSLLISVGINFFLVPLMILDGGLIGIALIVNYLLHVQIGLTMLLCSIPIFALVWFQSRSMIYQSINGLLLSSYVIDLLSPYRFHFLYYIEWTPFTRAVIGGFCIGTGIGIMLRNGSTTGGTDLLAHFLSRYIPLNVGVIIFVTDFIIIGTGAILLPENTFVLSLITVAAGGVATSLCTWNLPHNHQFKHH</sequence>
<comment type="subcellular location">
    <subcellularLocation>
        <location evidence="1">Cell membrane</location>
        <topology evidence="1">Multi-pass membrane protein</topology>
    </subcellularLocation>
</comment>
<reference evidence="8" key="1">
    <citation type="submission" date="2016-10" db="EMBL/GenBank/DDBJ databases">
        <authorList>
            <person name="Varghese N."/>
            <person name="Submissions S."/>
        </authorList>
    </citation>
    <scope>NUCLEOTIDE SEQUENCE [LARGE SCALE GENOMIC DNA]</scope>
    <source>
        <strain evidence="8">CGMCC 1.10784</strain>
    </source>
</reference>
<dbReference type="GO" id="GO:0005886">
    <property type="term" value="C:plasma membrane"/>
    <property type="evidence" value="ECO:0007669"/>
    <property type="project" value="UniProtKB-SubCell"/>
</dbReference>
<dbReference type="OrthoDB" id="2602718at2"/>
<evidence type="ECO:0000256" key="1">
    <source>
        <dbReference type="ARBA" id="ARBA00004651"/>
    </source>
</evidence>
<proteinExistence type="predicted"/>
<keyword evidence="8" id="KW-1185">Reference proteome</keyword>
<dbReference type="STRING" id="1045775.SAMN05216378_0636"/>
<dbReference type="EMBL" id="FOMT01000001">
    <property type="protein sequence ID" value="SFD60963.1"/>
    <property type="molecule type" value="Genomic_DNA"/>
</dbReference>
<evidence type="ECO:0000256" key="6">
    <source>
        <dbReference type="SAM" id="Phobius"/>
    </source>
</evidence>
<feature type="transmembrane region" description="Helical" evidence="6">
    <location>
        <begin position="146"/>
        <end position="168"/>
    </location>
</feature>
<dbReference type="PANTHER" id="PTHR33545">
    <property type="entry name" value="UPF0750 MEMBRANE PROTEIN YITT-RELATED"/>
    <property type="match status" value="1"/>
</dbReference>
<evidence type="ECO:0000256" key="2">
    <source>
        <dbReference type="ARBA" id="ARBA00022475"/>
    </source>
</evidence>
<protein>
    <submittedName>
        <fullName evidence="7">Uncharacterized 5xTM membrane BCR, YitT family COG1284</fullName>
    </submittedName>
</protein>
<gene>
    <name evidence="7" type="ORF">SAMN05216378_0636</name>
</gene>
<evidence type="ECO:0000256" key="3">
    <source>
        <dbReference type="ARBA" id="ARBA00022692"/>
    </source>
</evidence>
<keyword evidence="5 6" id="KW-0472">Membrane</keyword>
<keyword evidence="3 6" id="KW-0812">Transmembrane</keyword>
<evidence type="ECO:0000256" key="5">
    <source>
        <dbReference type="ARBA" id="ARBA00023136"/>
    </source>
</evidence>
<dbReference type="Proteomes" id="UP000198855">
    <property type="component" value="Unassembled WGS sequence"/>
</dbReference>
<keyword evidence="2" id="KW-1003">Cell membrane</keyword>
<evidence type="ECO:0000313" key="8">
    <source>
        <dbReference type="Proteomes" id="UP000198855"/>
    </source>
</evidence>
<feature type="transmembrane region" description="Helical" evidence="6">
    <location>
        <begin position="38"/>
        <end position="69"/>
    </location>
</feature>
<dbReference type="InterPro" id="IPR051461">
    <property type="entry name" value="UPF0750_membrane"/>
</dbReference>
<accession>A0A1I1TWX1</accession>
<name>A0A1I1TWX1_9BACL</name>
<evidence type="ECO:0000256" key="4">
    <source>
        <dbReference type="ARBA" id="ARBA00022989"/>
    </source>
</evidence>
<dbReference type="InterPro" id="IPR003740">
    <property type="entry name" value="YitT"/>
</dbReference>
<dbReference type="PANTHER" id="PTHR33545:SF5">
    <property type="entry name" value="UPF0750 MEMBRANE PROTEIN YITT"/>
    <property type="match status" value="1"/>
</dbReference>
<feature type="transmembrane region" description="Helical" evidence="6">
    <location>
        <begin position="108"/>
        <end position="126"/>
    </location>
</feature>
<feature type="transmembrane region" description="Helical" evidence="6">
    <location>
        <begin position="81"/>
        <end position="102"/>
    </location>
</feature>
<dbReference type="RefSeq" id="WP_091180892.1">
    <property type="nucleotide sequence ID" value="NZ_FOMT01000001.1"/>
</dbReference>
<feature type="transmembrane region" description="Helical" evidence="6">
    <location>
        <begin position="174"/>
        <end position="195"/>
    </location>
</feature>